<sequence length="232" mass="26090">MIRRENIETASTVTTIIPASTVNSDHNSTIIITQNNQPEPISSELITLDIANTLQKAKNLANNQEPAINPKADPKKVIDMIMAEAKQLQKEKELTPPQKASVEIYKAIQKAYNNVLQPKEYQILEDLWKNCMNCYLTEEIPGPSQHLQVTQWMTSIDGKKNMMLLKAEWRENNLPPPKKVPETAPVARSSNSNVKKKPQAQNKGTGKAPSTNPYSQGYRIPKIKQDAMENVF</sequence>
<protein>
    <submittedName>
        <fullName evidence="2">Uncharacterized protein</fullName>
    </submittedName>
</protein>
<accession>A0A9Q3HRS7</accession>
<keyword evidence="3" id="KW-1185">Reference proteome</keyword>
<dbReference type="AlphaFoldDB" id="A0A9Q3HRS7"/>
<evidence type="ECO:0000313" key="2">
    <source>
        <dbReference type="EMBL" id="MBW0515426.1"/>
    </source>
</evidence>
<comment type="caution">
    <text evidence="2">The sequence shown here is derived from an EMBL/GenBank/DDBJ whole genome shotgun (WGS) entry which is preliminary data.</text>
</comment>
<dbReference type="EMBL" id="AVOT02024626">
    <property type="protein sequence ID" value="MBW0515426.1"/>
    <property type="molecule type" value="Genomic_DNA"/>
</dbReference>
<reference evidence="2" key="1">
    <citation type="submission" date="2021-03" db="EMBL/GenBank/DDBJ databases">
        <title>Draft genome sequence of rust myrtle Austropuccinia psidii MF-1, a brazilian biotype.</title>
        <authorList>
            <person name="Quecine M.C."/>
            <person name="Pachon D.M.R."/>
            <person name="Bonatelli M.L."/>
            <person name="Correr F.H."/>
            <person name="Franceschini L.M."/>
            <person name="Leite T.F."/>
            <person name="Margarido G.R.A."/>
            <person name="Almeida C.A."/>
            <person name="Ferrarezi J.A."/>
            <person name="Labate C.A."/>
        </authorList>
    </citation>
    <scope>NUCLEOTIDE SEQUENCE</scope>
    <source>
        <strain evidence="2">MF-1</strain>
    </source>
</reference>
<proteinExistence type="predicted"/>
<evidence type="ECO:0000256" key="1">
    <source>
        <dbReference type="SAM" id="MobiDB-lite"/>
    </source>
</evidence>
<gene>
    <name evidence="2" type="ORF">O181_055141</name>
</gene>
<name>A0A9Q3HRS7_9BASI</name>
<feature type="compositionally biased region" description="Basic and acidic residues" evidence="1">
    <location>
        <begin position="223"/>
        <end position="232"/>
    </location>
</feature>
<organism evidence="2 3">
    <name type="scientific">Austropuccinia psidii MF-1</name>
    <dbReference type="NCBI Taxonomy" id="1389203"/>
    <lineage>
        <taxon>Eukaryota</taxon>
        <taxon>Fungi</taxon>
        <taxon>Dikarya</taxon>
        <taxon>Basidiomycota</taxon>
        <taxon>Pucciniomycotina</taxon>
        <taxon>Pucciniomycetes</taxon>
        <taxon>Pucciniales</taxon>
        <taxon>Sphaerophragmiaceae</taxon>
        <taxon>Austropuccinia</taxon>
    </lineage>
</organism>
<dbReference type="Proteomes" id="UP000765509">
    <property type="component" value="Unassembled WGS sequence"/>
</dbReference>
<evidence type="ECO:0000313" key="3">
    <source>
        <dbReference type="Proteomes" id="UP000765509"/>
    </source>
</evidence>
<feature type="region of interest" description="Disordered" evidence="1">
    <location>
        <begin position="172"/>
        <end position="232"/>
    </location>
</feature>
<feature type="compositionally biased region" description="Polar residues" evidence="1">
    <location>
        <begin position="188"/>
        <end position="215"/>
    </location>
</feature>